<feature type="domain" description="PDZ" evidence="1">
    <location>
        <begin position="260"/>
        <end position="329"/>
    </location>
</feature>
<dbReference type="EMBL" id="CAFAAB010000052">
    <property type="protein sequence ID" value="CAB4781843.1"/>
    <property type="molecule type" value="Genomic_DNA"/>
</dbReference>
<dbReference type="Gene3D" id="2.30.42.10">
    <property type="match status" value="1"/>
</dbReference>
<protein>
    <submittedName>
        <fullName evidence="2">Unannotated protein</fullName>
    </submittedName>
</protein>
<dbReference type="InterPro" id="IPR036034">
    <property type="entry name" value="PDZ_sf"/>
</dbReference>
<dbReference type="AlphaFoldDB" id="A0A6J6WFA5"/>
<gene>
    <name evidence="2" type="ORF">UFOPK2958_00594</name>
</gene>
<organism evidence="2">
    <name type="scientific">freshwater metagenome</name>
    <dbReference type="NCBI Taxonomy" id="449393"/>
    <lineage>
        <taxon>unclassified sequences</taxon>
        <taxon>metagenomes</taxon>
        <taxon>ecological metagenomes</taxon>
    </lineage>
</organism>
<dbReference type="SMART" id="SM00228">
    <property type="entry name" value="PDZ"/>
    <property type="match status" value="1"/>
</dbReference>
<sequence>MEGRTYLHPSELPGEFEKLLSSAPAPKSRRVNAGLLTGATVLLLVGSLSLYSTETSVEPTQAMDERVAFSLQAIPHVGQDAATSSIQLTSERDGRLISGGAMIVGNGDVAVTTLHLNRHDSITGSTFTTPRMHVQWMGFDRHLGLTYLHLPCTLQTTAIATHNAVEPVLVISPYFAASSRTPRFAYATTVLSDARRTTNDGIVSYLTATSPTQLRGLTGSFAIGDSGDVVAILSDNGQWITAEYISRVASAWLAAPNCHGHLGISGVPAEGGGVLVTAVARGPSFNKLAPGDVITALNEKSVDTMDGIVTELYATAGHTSMVIQFLRDQQPSFVVVRLDCLS</sequence>
<evidence type="ECO:0000259" key="1">
    <source>
        <dbReference type="SMART" id="SM00228"/>
    </source>
</evidence>
<name>A0A6J6WFA5_9ZZZZ</name>
<reference evidence="2" key="1">
    <citation type="submission" date="2020-05" db="EMBL/GenBank/DDBJ databases">
        <authorList>
            <person name="Chiriac C."/>
            <person name="Salcher M."/>
            <person name="Ghai R."/>
            <person name="Kavagutti S V."/>
        </authorList>
    </citation>
    <scope>NUCLEOTIDE SEQUENCE</scope>
</reference>
<dbReference type="Pfam" id="PF13180">
    <property type="entry name" value="PDZ_2"/>
    <property type="match status" value="1"/>
</dbReference>
<accession>A0A6J6WFA5</accession>
<dbReference type="InterPro" id="IPR001478">
    <property type="entry name" value="PDZ"/>
</dbReference>
<dbReference type="SUPFAM" id="SSF50156">
    <property type="entry name" value="PDZ domain-like"/>
    <property type="match status" value="1"/>
</dbReference>
<proteinExistence type="predicted"/>
<evidence type="ECO:0000313" key="2">
    <source>
        <dbReference type="EMBL" id="CAB4781843.1"/>
    </source>
</evidence>